<sequence length="63" mass="6946">MFLACLVLLTVLQLFSAQLHPSSIHTANVFPVYCLKWLVSFSCSVLEQVTSSAFLVFNLIPSA</sequence>
<keyword evidence="3" id="KW-1185">Reference proteome</keyword>
<reference evidence="2" key="2">
    <citation type="submission" date="2013-04" db="UniProtKB">
        <authorList>
            <consortium name="EnsemblPlants"/>
        </authorList>
    </citation>
    <scope>IDENTIFICATION</scope>
</reference>
<dbReference type="HOGENOM" id="CLU_2892710_0_0_1"/>
<evidence type="ECO:0008006" key="4">
    <source>
        <dbReference type="Google" id="ProtNLM"/>
    </source>
</evidence>
<dbReference type="EnsemblPlants" id="OB04G18370.1">
    <property type="protein sequence ID" value="OB04G18370.1"/>
    <property type="gene ID" value="OB04G18370"/>
</dbReference>
<name>J3LXG2_ORYBR</name>
<evidence type="ECO:0000313" key="2">
    <source>
        <dbReference type="EnsemblPlants" id="OB04G18370.1"/>
    </source>
</evidence>
<accession>J3LXG2</accession>
<evidence type="ECO:0000313" key="3">
    <source>
        <dbReference type="Proteomes" id="UP000006038"/>
    </source>
</evidence>
<feature type="signal peptide" evidence="1">
    <location>
        <begin position="1"/>
        <end position="17"/>
    </location>
</feature>
<keyword evidence="1" id="KW-0732">Signal</keyword>
<reference evidence="2" key="1">
    <citation type="journal article" date="2013" name="Nat. Commun.">
        <title>Whole-genome sequencing of Oryza brachyantha reveals mechanisms underlying Oryza genome evolution.</title>
        <authorList>
            <person name="Chen J."/>
            <person name="Huang Q."/>
            <person name="Gao D."/>
            <person name="Wang J."/>
            <person name="Lang Y."/>
            <person name="Liu T."/>
            <person name="Li B."/>
            <person name="Bai Z."/>
            <person name="Luis Goicoechea J."/>
            <person name="Liang C."/>
            <person name="Chen C."/>
            <person name="Zhang W."/>
            <person name="Sun S."/>
            <person name="Liao Y."/>
            <person name="Zhang X."/>
            <person name="Yang L."/>
            <person name="Song C."/>
            <person name="Wang M."/>
            <person name="Shi J."/>
            <person name="Liu G."/>
            <person name="Liu J."/>
            <person name="Zhou H."/>
            <person name="Zhou W."/>
            <person name="Yu Q."/>
            <person name="An N."/>
            <person name="Chen Y."/>
            <person name="Cai Q."/>
            <person name="Wang B."/>
            <person name="Liu B."/>
            <person name="Min J."/>
            <person name="Huang Y."/>
            <person name="Wu H."/>
            <person name="Li Z."/>
            <person name="Zhang Y."/>
            <person name="Yin Y."/>
            <person name="Song W."/>
            <person name="Jiang J."/>
            <person name="Jackson S.A."/>
            <person name="Wing R.A."/>
            <person name="Wang J."/>
            <person name="Chen M."/>
        </authorList>
    </citation>
    <scope>NUCLEOTIDE SEQUENCE [LARGE SCALE GENOMIC DNA]</scope>
    <source>
        <strain evidence="2">cv. IRGC 101232</strain>
    </source>
</reference>
<protein>
    <recommendedName>
        <fullName evidence="4">Secreted protein</fullName>
    </recommendedName>
</protein>
<organism evidence="2">
    <name type="scientific">Oryza brachyantha</name>
    <name type="common">malo sina</name>
    <dbReference type="NCBI Taxonomy" id="4533"/>
    <lineage>
        <taxon>Eukaryota</taxon>
        <taxon>Viridiplantae</taxon>
        <taxon>Streptophyta</taxon>
        <taxon>Embryophyta</taxon>
        <taxon>Tracheophyta</taxon>
        <taxon>Spermatophyta</taxon>
        <taxon>Magnoliopsida</taxon>
        <taxon>Liliopsida</taxon>
        <taxon>Poales</taxon>
        <taxon>Poaceae</taxon>
        <taxon>BOP clade</taxon>
        <taxon>Oryzoideae</taxon>
        <taxon>Oryzeae</taxon>
        <taxon>Oryzinae</taxon>
        <taxon>Oryza</taxon>
    </lineage>
</organism>
<proteinExistence type="predicted"/>
<dbReference type="Proteomes" id="UP000006038">
    <property type="component" value="Chromosome 4"/>
</dbReference>
<feature type="chain" id="PRO_5045860677" description="Secreted protein" evidence="1">
    <location>
        <begin position="18"/>
        <end position="63"/>
    </location>
</feature>
<dbReference type="AlphaFoldDB" id="J3LXG2"/>
<dbReference type="Gramene" id="OB04G18370.1">
    <property type="protein sequence ID" value="OB04G18370.1"/>
    <property type="gene ID" value="OB04G18370"/>
</dbReference>
<evidence type="ECO:0000256" key="1">
    <source>
        <dbReference type="SAM" id="SignalP"/>
    </source>
</evidence>